<feature type="compositionally biased region" description="Basic and acidic residues" evidence="1">
    <location>
        <begin position="145"/>
        <end position="174"/>
    </location>
</feature>
<name>A0A9P8SZ62_9ASCO</name>
<gene>
    <name evidence="2" type="ORF">OGAPHI_007281</name>
</gene>
<feature type="region of interest" description="Disordered" evidence="1">
    <location>
        <begin position="1"/>
        <end position="20"/>
    </location>
</feature>
<feature type="region of interest" description="Disordered" evidence="1">
    <location>
        <begin position="112"/>
        <end position="211"/>
    </location>
</feature>
<evidence type="ECO:0000313" key="3">
    <source>
        <dbReference type="Proteomes" id="UP000769157"/>
    </source>
</evidence>
<sequence>MSKPLSLHATNRGSTSLGCEKTNVVTRSKLPKSHEDTVENGEAGNVLLQSWKSTCHGETKDGLEKHTGHQGESWTNVVGHKSTGKCTRHVEQVEHNVPSESLVEVTIRNNDVQDCGGVDTESQEQRQRWDGSESKSNSPNGLEVVRLEDPKTNHRNECGNDETKVNHGVGEPREVSVSVASRKQCRSLGTGSRTGWILGTNEDTKEKSVSS</sequence>
<reference evidence="2" key="1">
    <citation type="journal article" date="2021" name="Open Biol.">
        <title>Shared evolutionary footprints suggest mitochondrial oxidative damage underlies multiple complex I losses in fungi.</title>
        <authorList>
            <person name="Schikora-Tamarit M.A."/>
            <person name="Marcet-Houben M."/>
            <person name="Nosek J."/>
            <person name="Gabaldon T."/>
        </authorList>
    </citation>
    <scope>NUCLEOTIDE SEQUENCE</scope>
    <source>
        <strain evidence="2">CBS6075</strain>
    </source>
</reference>
<evidence type="ECO:0000256" key="1">
    <source>
        <dbReference type="SAM" id="MobiDB-lite"/>
    </source>
</evidence>
<keyword evidence="3" id="KW-1185">Reference proteome</keyword>
<dbReference type="RefSeq" id="XP_046057787.1">
    <property type="nucleotide sequence ID" value="XM_046208660.1"/>
</dbReference>
<feature type="compositionally biased region" description="Basic and acidic residues" evidence="1">
    <location>
        <begin position="123"/>
        <end position="133"/>
    </location>
</feature>
<evidence type="ECO:0000313" key="2">
    <source>
        <dbReference type="EMBL" id="KAH3660076.1"/>
    </source>
</evidence>
<feature type="region of interest" description="Disordered" evidence="1">
    <location>
        <begin position="58"/>
        <end position="80"/>
    </location>
</feature>
<dbReference type="EMBL" id="JAEUBE010000511">
    <property type="protein sequence ID" value="KAH3660076.1"/>
    <property type="molecule type" value="Genomic_DNA"/>
</dbReference>
<dbReference type="AlphaFoldDB" id="A0A9P8SZ62"/>
<organism evidence="2 3">
    <name type="scientific">Ogataea philodendri</name>
    <dbReference type="NCBI Taxonomy" id="1378263"/>
    <lineage>
        <taxon>Eukaryota</taxon>
        <taxon>Fungi</taxon>
        <taxon>Dikarya</taxon>
        <taxon>Ascomycota</taxon>
        <taxon>Saccharomycotina</taxon>
        <taxon>Pichiomycetes</taxon>
        <taxon>Pichiales</taxon>
        <taxon>Pichiaceae</taxon>
        <taxon>Ogataea</taxon>
    </lineage>
</organism>
<reference evidence="2" key="2">
    <citation type="submission" date="2021-01" db="EMBL/GenBank/DDBJ databases">
        <authorList>
            <person name="Schikora-Tamarit M.A."/>
        </authorList>
    </citation>
    <scope>NUCLEOTIDE SEQUENCE</scope>
    <source>
        <strain evidence="2">CBS6075</strain>
    </source>
</reference>
<feature type="compositionally biased region" description="Polar residues" evidence="1">
    <location>
        <begin position="8"/>
        <end position="17"/>
    </location>
</feature>
<dbReference type="GeneID" id="70239245"/>
<feature type="compositionally biased region" description="Basic and acidic residues" evidence="1">
    <location>
        <begin position="202"/>
        <end position="211"/>
    </location>
</feature>
<dbReference type="Proteomes" id="UP000769157">
    <property type="component" value="Unassembled WGS sequence"/>
</dbReference>
<accession>A0A9P8SZ62</accession>
<protein>
    <submittedName>
        <fullName evidence="2">Uncharacterized protein</fullName>
    </submittedName>
</protein>
<feature type="compositionally biased region" description="Basic and acidic residues" evidence="1">
    <location>
        <begin position="58"/>
        <end position="69"/>
    </location>
</feature>
<proteinExistence type="predicted"/>
<comment type="caution">
    <text evidence="2">The sequence shown here is derived from an EMBL/GenBank/DDBJ whole genome shotgun (WGS) entry which is preliminary data.</text>
</comment>